<dbReference type="RefSeq" id="XP_002293364.1">
    <property type="nucleotide sequence ID" value="XM_002293328.1"/>
</dbReference>
<dbReference type="InParanoid" id="B8CBB6"/>
<evidence type="ECO:0000256" key="2">
    <source>
        <dbReference type="ARBA" id="ARBA00022723"/>
    </source>
</evidence>
<keyword evidence="2" id="KW-0479">Metal-binding</keyword>
<dbReference type="eggNOG" id="ENOG502S53X">
    <property type="taxonomic scope" value="Eukaryota"/>
</dbReference>
<feature type="domain" description="Fe2OG dioxygenase" evidence="7">
    <location>
        <begin position="116"/>
        <end position="224"/>
    </location>
</feature>
<evidence type="ECO:0000256" key="5">
    <source>
        <dbReference type="ARBA" id="ARBA00023002"/>
    </source>
</evidence>
<dbReference type="PANTHER" id="PTHR12907">
    <property type="entry name" value="EGL NINE HOMOLOG-RELATED"/>
    <property type="match status" value="1"/>
</dbReference>
<dbReference type="GO" id="GO:0071456">
    <property type="term" value="P:cellular response to hypoxia"/>
    <property type="evidence" value="ECO:0000318"/>
    <property type="project" value="GO_Central"/>
</dbReference>
<sequence>MANTLLESIHLPINEDLIIQLHQNHFAVIDDFLPRAFADRLLRVSDRLYSDELLQQHYFQFGGALLKKPNVYELDLSDPDRMEEVDIGLWKQVIDHVGPQFVRQMDEMDRKHQQLNHSQASPLNLDTNMPPAIKLQVNAGGGSFPWHYDNPGPTNQRSLTCVIYLNPSWNEGDGGEIALCPFLSKPITVPPLHGRAVLFYSDRILHRVMPSNVRRVCFTMWCNGTNVNAKNDVVLSKDHLQFTSYDEAQRFFTDSPLQRVISRAVYSEEYLQSLLECLVISGRIDNDDDLVEITTEEKEKLIKQHEASVVGILTKLKPLIEEFRKRKAVVT</sequence>
<dbReference type="PROSITE" id="PS51471">
    <property type="entry name" value="FE2OG_OXY"/>
    <property type="match status" value="1"/>
</dbReference>
<accession>B8CBB6</accession>
<reference evidence="8 9" key="1">
    <citation type="journal article" date="2004" name="Science">
        <title>The genome of the diatom Thalassiosira pseudonana: ecology, evolution, and metabolism.</title>
        <authorList>
            <person name="Armbrust E.V."/>
            <person name="Berges J.A."/>
            <person name="Bowler C."/>
            <person name="Green B.R."/>
            <person name="Martinez D."/>
            <person name="Putnam N.H."/>
            <person name="Zhou S."/>
            <person name="Allen A.E."/>
            <person name="Apt K.E."/>
            <person name="Bechner M."/>
            <person name="Brzezinski M.A."/>
            <person name="Chaal B.K."/>
            <person name="Chiovitti A."/>
            <person name="Davis A.K."/>
            <person name="Demarest M.S."/>
            <person name="Detter J.C."/>
            <person name="Glavina T."/>
            <person name="Goodstein D."/>
            <person name="Hadi M.Z."/>
            <person name="Hellsten U."/>
            <person name="Hildebrand M."/>
            <person name="Jenkins B.D."/>
            <person name="Jurka J."/>
            <person name="Kapitonov V.V."/>
            <person name="Kroger N."/>
            <person name="Lau W.W."/>
            <person name="Lane T.W."/>
            <person name="Larimer F.W."/>
            <person name="Lippmeier J.C."/>
            <person name="Lucas S."/>
            <person name="Medina M."/>
            <person name="Montsant A."/>
            <person name="Obornik M."/>
            <person name="Parker M.S."/>
            <person name="Palenik B."/>
            <person name="Pazour G.J."/>
            <person name="Richardson P.M."/>
            <person name="Rynearson T.A."/>
            <person name="Saito M.A."/>
            <person name="Schwartz D.C."/>
            <person name="Thamatrakoln K."/>
            <person name="Valentin K."/>
            <person name="Vardi A."/>
            <person name="Wilkerson F.P."/>
            <person name="Rokhsar D.S."/>
        </authorList>
    </citation>
    <scope>NUCLEOTIDE SEQUENCE [LARGE SCALE GENOMIC DNA]</scope>
    <source>
        <strain evidence="8 9">CCMP1335</strain>
    </source>
</reference>
<dbReference type="STRING" id="35128.B8CBB6"/>
<dbReference type="InterPro" id="IPR044862">
    <property type="entry name" value="Pro_4_hyd_alph_FE2OG_OXY"/>
</dbReference>
<dbReference type="KEGG" id="tps:THAPSDRAFT_9436"/>
<gene>
    <name evidence="8" type="ORF">THAPSDRAFT_9436</name>
</gene>
<dbReference type="GO" id="GO:0008198">
    <property type="term" value="F:ferrous iron binding"/>
    <property type="evidence" value="ECO:0000318"/>
    <property type="project" value="GO_Central"/>
</dbReference>
<protein>
    <recommendedName>
        <fullName evidence="7">Fe2OG dioxygenase domain-containing protein</fullName>
    </recommendedName>
</protein>
<evidence type="ECO:0000256" key="3">
    <source>
        <dbReference type="ARBA" id="ARBA00022896"/>
    </source>
</evidence>
<dbReference type="SMART" id="SM00702">
    <property type="entry name" value="P4Hc"/>
    <property type="match status" value="1"/>
</dbReference>
<dbReference type="AlphaFoldDB" id="B8CBB6"/>
<keyword evidence="9" id="KW-1185">Reference proteome</keyword>
<dbReference type="Gene3D" id="2.60.120.620">
    <property type="entry name" value="q2cbj1_9rhob like domain"/>
    <property type="match status" value="1"/>
</dbReference>
<name>B8CBB6_THAPS</name>
<reference evidence="8 9" key="2">
    <citation type="journal article" date="2008" name="Nature">
        <title>The Phaeodactylum genome reveals the evolutionary history of diatom genomes.</title>
        <authorList>
            <person name="Bowler C."/>
            <person name="Allen A.E."/>
            <person name="Badger J.H."/>
            <person name="Grimwood J."/>
            <person name="Jabbari K."/>
            <person name="Kuo A."/>
            <person name="Maheswari U."/>
            <person name="Martens C."/>
            <person name="Maumus F."/>
            <person name="Otillar R.P."/>
            <person name="Rayko E."/>
            <person name="Salamov A."/>
            <person name="Vandepoele K."/>
            <person name="Beszteri B."/>
            <person name="Gruber A."/>
            <person name="Heijde M."/>
            <person name="Katinka M."/>
            <person name="Mock T."/>
            <person name="Valentin K."/>
            <person name="Verret F."/>
            <person name="Berges J.A."/>
            <person name="Brownlee C."/>
            <person name="Cadoret J.P."/>
            <person name="Chiovitti A."/>
            <person name="Choi C.J."/>
            <person name="Coesel S."/>
            <person name="De Martino A."/>
            <person name="Detter J.C."/>
            <person name="Durkin C."/>
            <person name="Falciatore A."/>
            <person name="Fournet J."/>
            <person name="Haruta M."/>
            <person name="Huysman M.J."/>
            <person name="Jenkins B.D."/>
            <person name="Jiroutova K."/>
            <person name="Jorgensen R.E."/>
            <person name="Joubert Y."/>
            <person name="Kaplan A."/>
            <person name="Kroger N."/>
            <person name="Kroth P.G."/>
            <person name="La Roche J."/>
            <person name="Lindquist E."/>
            <person name="Lommer M."/>
            <person name="Martin-Jezequel V."/>
            <person name="Lopez P.J."/>
            <person name="Lucas S."/>
            <person name="Mangogna M."/>
            <person name="McGinnis K."/>
            <person name="Medlin L.K."/>
            <person name="Montsant A."/>
            <person name="Oudot-Le Secq M.P."/>
            <person name="Napoli C."/>
            <person name="Obornik M."/>
            <person name="Parker M.S."/>
            <person name="Petit J.L."/>
            <person name="Porcel B.M."/>
            <person name="Poulsen N."/>
            <person name="Robison M."/>
            <person name="Rychlewski L."/>
            <person name="Rynearson T.A."/>
            <person name="Schmutz J."/>
            <person name="Shapiro H."/>
            <person name="Siaut M."/>
            <person name="Stanley M."/>
            <person name="Sussman M.R."/>
            <person name="Taylor A.R."/>
            <person name="Vardi A."/>
            <person name="von Dassow P."/>
            <person name="Vyverman W."/>
            <person name="Willis A."/>
            <person name="Wyrwicz L.S."/>
            <person name="Rokhsar D.S."/>
            <person name="Weissenbach J."/>
            <person name="Armbrust E.V."/>
            <person name="Green B.R."/>
            <person name="Van de Peer Y."/>
            <person name="Grigoriev I.V."/>
        </authorList>
    </citation>
    <scope>NUCLEOTIDE SEQUENCE [LARGE SCALE GENOMIC DNA]</scope>
    <source>
        <strain evidence="8 9">CCMP1335</strain>
    </source>
</reference>
<dbReference type="SUPFAM" id="SSF51197">
    <property type="entry name" value="Clavaminate synthase-like"/>
    <property type="match status" value="1"/>
</dbReference>
<evidence type="ECO:0000256" key="1">
    <source>
        <dbReference type="ARBA" id="ARBA00001961"/>
    </source>
</evidence>
<evidence type="ECO:0000259" key="7">
    <source>
        <dbReference type="PROSITE" id="PS51471"/>
    </source>
</evidence>
<dbReference type="GO" id="GO:0031543">
    <property type="term" value="F:peptidyl-proline dioxygenase activity"/>
    <property type="evidence" value="ECO:0000318"/>
    <property type="project" value="GO_Central"/>
</dbReference>
<dbReference type="InterPro" id="IPR005123">
    <property type="entry name" value="Oxoglu/Fe-dep_dioxygenase_dom"/>
</dbReference>
<dbReference type="EMBL" id="CM000648">
    <property type="protein sequence ID" value="EED89100.1"/>
    <property type="molecule type" value="Genomic_DNA"/>
</dbReference>
<keyword evidence="5" id="KW-0560">Oxidoreductase</keyword>
<keyword evidence="4" id="KW-0223">Dioxygenase</keyword>
<organism evidence="8 9">
    <name type="scientific">Thalassiosira pseudonana</name>
    <name type="common">Marine diatom</name>
    <name type="synonym">Cyclotella nana</name>
    <dbReference type="NCBI Taxonomy" id="35128"/>
    <lineage>
        <taxon>Eukaryota</taxon>
        <taxon>Sar</taxon>
        <taxon>Stramenopiles</taxon>
        <taxon>Ochrophyta</taxon>
        <taxon>Bacillariophyta</taxon>
        <taxon>Coscinodiscophyceae</taxon>
        <taxon>Thalassiosirophycidae</taxon>
        <taxon>Thalassiosirales</taxon>
        <taxon>Thalassiosiraceae</taxon>
        <taxon>Thalassiosira</taxon>
    </lineage>
</organism>
<dbReference type="HOGENOM" id="CLU_052570_0_0_1"/>
<dbReference type="PaxDb" id="35128-Thaps9436"/>
<dbReference type="GO" id="GO:0031418">
    <property type="term" value="F:L-ascorbic acid binding"/>
    <property type="evidence" value="ECO:0007669"/>
    <property type="project" value="UniProtKB-KW"/>
</dbReference>
<dbReference type="PANTHER" id="PTHR12907:SF26">
    <property type="entry name" value="HIF PROLYL HYDROXYLASE, ISOFORM C"/>
    <property type="match status" value="1"/>
</dbReference>
<evidence type="ECO:0000313" key="9">
    <source>
        <dbReference type="Proteomes" id="UP000001449"/>
    </source>
</evidence>
<proteinExistence type="predicted"/>
<comment type="cofactor">
    <cofactor evidence="1">
        <name>L-ascorbate</name>
        <dbReference type="ChEBI" id="CHEBI:38290"/>
    </cofactor>
</comment>
<dbReference type="InterPro" id="IPR006620">
    <property type="entry name" value="Pro_4_hyd_alph"/>
</dbReference>
<keyword evidence="3" id="KW-0847">Vitamin C</keyword>
<evidence type="ECO:0000256" key="6">
    <source>
        <dbReference type="ARBA" id="ARBA00023004"/>
    </source>
</evidence>
<evidence type="ECO:0000256" key="4">
    <source>
        <dbReference type="ARBA" id="ARBA00022964"/>
    </source>
</evidence>
<dbReference type="GeneID" id="7445753"/>
<dbReference type="Pfam" id="PF13640">
    <property type="entry name" value="2OG-FeII_Oxy_3"/>
    <property type="match status" value="1"/>
</dbReference>
<keyword evidence="6" id="KW-0408">Iron</keyword>
<dbReference type="OMA" id="CHYDNPG"/>
<dbReference type="Proteomes" id="UP000001449">
    <property type="component" value="Chromosome 13"/>
</dbReference>
<dbReference type="InterPro" id="IPR051559">
    <property type="entry name" value="HIF_prolyl_hydroxylases"/>
</dbReference>
<evidence type="ECO:0000313" key="8">
    <source>
        <dbReference type="EMBL" id="EED89100.1"/>
    </source>
</evidence>